<sequence>MRIIKLDGYNATVDDGKKLELGTFDSYGEEQLQIVKAQNWENLSVIATFNPPNKKPVQVVVDSVTGVIKVPKEATANLYGVGTIVFVGLADGVQRISADVEYIVRKHSNANGTEPAEPTPSVVEQILTEAQNANTNSAEAKKLATNAKDIAQSVRDDADNGKFNGKDGAKGDKGETGTTPRLKIGEDNLWHVSYDNGATWVSLGVKATGDAGKDGADGVTPHIGENGNWWVGETDTGVSAKGPKGDPGPDNLVIITATASATVQGEYIPDTAYTKALTNIQANKAVMIKLEDVPGRYYIPYSSSNAEILASAGTVSGSKQSIELYLLKWTASNNTITITGTKEGCIADGGTTGQVLVKKSDESFDTEWKIQYKIVNLEQPFSTADLIELYKNGTLIYVYTEDNKRLYNMYYTNGQVLNGISEMSYSSDTNILLAFKCRFNNDNTFIIYTEKGFCMPKGGLTNQILAKKSNTDGDTEWINPPSGEIPEDYPQIREDVSQLKEDTAALKKRQNVLVGSETGNPASCNDAFAAPLCGLTVYGKSTQDGTPSVDNSVPIVSAGDDGSVAVRVTGKNLLNPALFQNNKYQGFNAETGYYGIDSVNGYWITGIQPCLPSTTYHFNAMVEGGCFYDEKKNVIGIADFAFTIKTPAKCAYYCVNFSSVHMSYGTPVIATVSESTAYSPYREQLLTLPTPNGLPGIPVTSGGNYTDQNGQQWVCDEVDLERGVKVQRVNAVDLSTCVITGTTNLAATKRLAIRLPLNGRDYKTEALCNKLQFVVSFTKDTPHFYIDVSNAQVFIPIGAKNPEEGEYILFYALATPIETPLTPAEIAAYKALTAYAPDTVVQASDGAGIKLDYQRDVNLVVKNLEDAIASMTTTT</sequence>
<reference evidence="2" key="1">
    <citation type="journal article" date="2021" name="Proc. Natl. Acad. Sci. U.S.A.">
        <title>A Catalog of Tens of Thousands of Viruses from Human Metagenomes Reveals Hidden Associations with Chronic Diseases.</title>
        <authorList>
            <person name="Tisza M.J."/>
            <person name="Buck C.B."/>
        </authorList>
    </citation>
    <scope>NUCLEOTIDE SEQUENCE</scope>
    <source>
        <strain evidence="2">CtqEG8</strain>
    </source>
</reference>
<dbReference type="EMBL" id="BK059100">
    <property type="protein sequence ID" value="DAE29863.1"/>
    <property type="molecule type" value="Genomic_DNA"/>
</dbReference>
<evidence type="ECO:0008006" key="3">
    <source>
        <dbReference type="Google" id="ProtNLM"/>
    </source>
</evidence>
<evidence type="ECO:0000256" key="1">
    <source>
        <dbReference type="SAM" id="MobiDB-lite"/>
    </source>
</evidence>
<feature type="region of interest" description="Disordered" evidence="1">
    <location>
        <begin position="152"/>
        <end position="182"/>
    </location>
</feature>
<protein>
    <recommendedName>
        <fullName evidence="3">Tail fiber protein</fullName>
    </recommendedName>
</protein>
<evidence type="ECO:0000313" key="2">
    <source>
        <dbReference type="EMBL" id="DAE29863.1"/>
    </source>
</evidence>
<accession>A0A8S5RES5</accession>
<proteinExistence type="predicted"/>
<organism evidence="2">
    <name type="scientific">virus sp. ctqEG8</name>
    <dbReference type="NCBI Taxonomy" id="2827998"/>
    <lineage>
        <taxon>Viruses</taxon>
    </lineage>
</organism>
<dbReference type="Gene3D" id="2.60.120.220">
    <property type="entry name" value="Satellite virus coat domain"/>
    <property type="match status" value="1"/>
</dbReference>
<feature type="compositionally biased region" description="Basic and acidic residues" evidence="1">
    <location>
        <begin position="154"/>
        <end position="175"/>
    </location>
</feature>
<name>A0A8S5RES5_9VIRU</name>